<organism evidence="1 2">
    <name type="scientific">Nonomuraea coxensis DSM 45129</name>
    <dbReference type="NCBI Taxonomy" id="1122611"/>
    <lineage>
        <taxon>Bacteria</taxon>
        <taxon>Bacillati</taxon>
        <taxon>Actinomycetota</taxon>
        <taxon>Actinomycetes</taxon>
        <taxon>Streptosporangiales</taxon>
        <taxon>Streptosporangiaceae</taxon>
        <taxon>Nonomuraea</taxon>
    </lineage>
</organism>
<proteinExistence type="predicted"/>
<name>A0ABX8U498_9ACTN</name>
<evidence type="ECO:0000313" key="1">
    <source>
        <dbReference type="EMBL" id="QYC42520.1"/>
    </source>
</evidence>
<evidence type="ECO:0008006" key="3">
    <source>
        <dbReference type="Google" id="ProtNLM"/>
    </source>
</evidence>
<evidence type="ECO:0000313" key="2">
    <source>
        <dbReference type="Proteomes" id="UP000824681"/>
    </source>
</evidence>
<reference evidence="1 2" key="1">
    <citation type="journal article" date="2021" name="ACS Chem. Biol.">
        <title>Genomic-Led Discovery of a Novel Glycopeptide Antibiotic by Nonomuraea coxensis DSM 45129.</title>
        <authorList>
            <person name="Yushchuk O."/>
            <person name="Vior N.M."/>
            <person name="Andreo-Vidal A."/>
            <person name="Berini F."/>
            <person name="Ruckert C."/>
            <person name="Busche T."/>
            <person name="Binda E."/>
            <person name="Kalinowski J."/>
            <person name="Truman A.W."/>
            <person name="Marinelli F."/>
        </authorList>
    </citation>
    <scope>NUCLEOTIDE SEQUENCE [LARGE SCALE GENOMIC DNA]</scope>
    <source>
        <strain evidence="1 2">DSM 45129</strain>
    </source>
</reference>
<protein>
    <recommendedName>
        <fullName evidence="3">Dodecin domain-containing protein</fullName>
    </recommendedName>
</protein>
<dbReference type="EMBL" id="CP068985">
    <property type="protein sequence ID" value="QYC42520.1"/>
    <property type="molecule type" value="Genomic_DNA"/>
</dbReference>
<gene>
    <name evidence="1" type="ORF">Nocox_24585</name>
</gene>
<sequence length="77" mass="8549">MITFSRKKIIMSVRKFPLTLRVTVTGATPDEIREAAVAQALAFFGSSTELDIISAEAEPEGEHHSRYRAVVVFRKVA</sequence>
<keyword evidence="2" id="KW-1185">Reference proteome</keyword>
<dbReference type="Proteomes" id="UP000824681">
    <property type="component" value="Chromosome"/>
</dbReference>
<accession>A0ABX8U498</accession>